<name>A0AAN5CLD9_9BILA</name>
<organism evidence="2 3">
    <name type="scientific">Pristionchus mayeri</name>
    <dbReference type="NCBI Taxonomy" id="1317129"/>
    <lineage>
        <taxon>Eukaryota</taxon>
        <taxon>Metazoa</taxon>
        <taxon>Ecdysozoa</taxon>
        <taxon>Nematoda</taxon>
        <taxon>Chromadorea</taxon>
        <taxon>Rhabditida</taxon>
        <taxon>Rhabditina</taxon>
        <taxon>Diplogasteromorpha</taxon>
        <taxon>Diplogasteroidea</taxon>
        <taxon>Neodiplogasteridae</taxon>
        <taxon>Pristionchus</taxon>
    </lineage>
</organism>
<evidence type="ECO:0000313" key="3">
    <source>
        <dbReference type="Proteomes" id="UP001328107"/>
    </source>
</evidence>
<dbReference type="AlphaFoldDB" id="A0AAN5CLD9"/>
<accession>A0AAN5CLD9</accession>
<dbReference type="EMBL" id="BTRK01000004">
    <property type="protein sequence ID" value="GMR46522.1"/>
    <property type="molecule type" value="Genomic_DNA"/>
</dbReference>
<dbReference type="Proteomes" id="UP001328107">
    <property type="component" value="Unassembled WGS sequence"/>
</dbReference>
<keyword evidence="3" id="KW-1185">Reference proteome</keyword>
<protein>
    <submittedName>
        <fullName evidence="2">Uncharacterized protein</fullName>
    </submittedName>
</protein>
<feature type="non-terminal residue" evidence="2">
    <location>
        <position position="1"/>
    </location>
</feature>
<comment type="caution">
    <text evidence="2">The sequence shown here is derived from an EMBL/GenBank/DDBJ whole genome shotgun (WGS) entry which is preliminary data.</text>
</comment>
<feature type="transmembrane region" description="Helical" evidence="1">
    <location>
        <begin position="26"/>
        <end position="45"/>
    </location>
</feature>
<keyword evidence="1" id="KW-0812">Transmembrane</keyword>
<feature type="non-terminal residue" evidence="2">
    <location>
        <position position="84"/>
    </location>
</feature>
<gene>
    <name evidence="2" type="ORF">PMAYCL1PPCAC_16717</name>
</gene>
<keyword evidence="1" id="KW-0472">Membrane</keyword>
<reference evidence="3" key="1">
    <citation type="submission" date="2022-10" db="EMBL/GenBank/DDBJ databases">
        <title>Genome assembly of Pristionchus species.</title>
        <authorList>
            <person name="Yoshida K."/>
            <person name="Sommer R.J."/>
        </authorList>
    </citation>
    <scope>NUCLEOTIDE SEQUENCE [LARGE SCALE GENOMIC DNA]</scope>
    <source>
        <strain evidence="3">RS5460</strain>
    </source>
</reference>
<sequence>EGFMGTFAQFRLLLWKSIRTAIRSPIWTIFEIALPLIAFALLIVATRQGPPQRPLERPKDDMFYTSLDFEKRPPKNEYDIIKYY</sequence>
<evidence type="ECO:0000313" key="2">
    <source>
        <dbReference type="EMBL" id="GMR46522.1"/>
    </source>
</evidence>
<evidence type="ECO:0000256" key="1">
    <source>
        <dbReference type="SAM" id="Phobius"/>
    </source>
</evidence>
<keyword evidence="1" id="KW-1133">Transmembrane helix</keyword>
<proteinExistence type="predicted"/>